<feature type="region of interest" description="Disordered" evidence="1">
    <location>
        <begin position="547"/>
        <end position="566"/>
    </location>
</feature>
<evidence type="ECO:0000313" key="3">
    <source>
        <dbReference type="Proteomes" id="UP001595912"/>
    </source>
</evidence>
<comment type="caution">
    <text evidence="2">The sequence shown here is derived from an EMBL/GenBank/DDBJ whole genome shotgun (WGS) entry which is preliminary data.</text>
</comment>
<organism evidence="2 3">
    <name type="scientific">Dactylosporangium cerinum</name>
    <dbReference type="NCBI Taxonomy" id="1434730"/>
    <lineage>
        <taxon>Bacteria</taxon>
        <taxon>Bacillati</taxon>
        <taxon>Actinomycetota</taxon>
        <taxon>Actinomycetes</taxon>
        <taxon>Micromonosporales</taxon>
        <taxon>Micromonosporaceae</taxon>
        <taxon>Dactylosporangium</taxon>
    </lineage>
</organism>
<sequence>MGAVQSGGGTSAVAASAHAGCERFRLTDPFITRRTRKALAAHIGHPDTGAGIPEARWMRAMTFETLVHSERFVAVLLTRTIGQLGLPRPEAVRRRTCDGTVDTTAGELAQAHLKATVSGEATMLTALAVPYLRLEDVPDATAVQPDFAIVCPRLAEDGQTIGSWLVVGDAKDYERVRSRIDDGRMLKGFLQVALGVESAAAWSKLPGGMQVHRYGALAVPRNAFLQPEAIVELLDDHREEVRTRAEERLAVKAKLGDDAPAGDELAAYVAGLEANFDPRSCVTCNLFSCCRQELRAGDDPLALLAELGVDRLTRPSAVGLVTGEGVVGEVPSSTVAQVTATITGLPQWVGRLRTDPCGLPGTINVVLAKSDAAALGVHGVALQGVGRDGSGAWVRQTFLEPQSPLTRRAIMRLLGRTVRELLEAGLGPIHLVVPDRPTADLLATAADSLAGVELSRLRWQHDLDSDRPALTFDGEPATLPDPLDDDERIAISFLLEEDRARAMSLRTPVVDLRSVLASHVVPGGPAVDAGRLDYLVTWAEATDPLDHREASDRIAEQPQTPGARLSNSASDAIHKALRHNKNLPTYEALVHDALDYRIEVVERSLAVLDRLSSSVLRPAHRELERDAQQVWGRRLALQASDLVRFSRTYPNWRNSQVELLDADRRCFDQLTCLTDPGFARDKAIDAGVRDLALATVVGLDPVCLVVRSRRLVDGSRVVALHIGGRSIVEAPTTTLKVQKGSFKLGQLPVATLQEVPGVDGLVWEPLVAPSLAVGDELVLADTAWFGKPLQSGHEIAVPRPSLDDRTAPKPTCTAATYASDPETHQWCCRPHAAAEAEWSDVLAERRARGELNPEVWPPLVDEERFDVGPGTDAPEPPLGPAPDSLTMDDLD</sequence>
<feature type="compositionally biased region" description="Polar residues" evidence="1">
    <location>
        <begin position="557"/>
        <end position="566"/>
    </location>
</feature>
<keyword evidence="3" id="KW-1185">Reference proteome</keyword>
<gene>
    <name evidence="2" type="ORF">ACFPIJ_54130</name>
</gene>
<reference evidence="3" key="1">
    <citation type="journal article" date="2019" name="Int. J. Syst. Evol. Microbiol.">
        <title>The Global Catalogue of Microorganisms (GCM) 10K type strain sequencing project: providing services to taxonomists for standard genome sequencing and annotation.</title>
        <authorList>
            <consortium name="The Broad Institute Genomics Platform"/>
            <consortium name="The Broad Institute Genome Sequencing Center for Infectious Disease"/>
            <person name="Wu L."/>
            <person name="Ma J."/>
        </authorList>
    </citation>
    <scope>NUCLEOTIDE SEQUENCE [LARGE SCALE GENOMIC DNA]</scope>
    <source>
        <strain evidence="3">CGMCC 4.7152</strain>
    </source>
</reference>
<name>A0ABV9WI63_9ACTN</name>
<evidence type="ECO:0000313" key="2">
    <source>
        <dbReference type="EMBL" id="MFC5006738.1"/>
    </source>
</evidence>
<feature type="region of interest" description="Disordered" evidence="1">
    <location>
        <begin position="852"/>
        <end position="891"/>
    </location>
</feature>
<protein>
    <submittedName>
        <fullName evidence="2">Uncharacterized protein</fullName>
    </submittedName>
</protein>
<dbReference type="Proteomes" id="UP001595912">
    <property type="component" value="Unassembled WGS sequence"/>
</dbReference>
<evidence type="ECO:0000256" key="1">
    <source>
        <dbReference type="SAM" id="MobiDB-lite"/>
    </source>
</evidence>
<accession>A0ABV9WI63</accession>
<proteinExistence type="predicted"/>
<dbReference type="EMBL" id="JBHSIU010000108">
    <property type="protein sequence ID" value="MFC5006738.1"/>
    <property type="molecule type" value="Genomic_DNA"/>
</dbReference>
<dbReference type="RefSeq" id="WP_380127404.1">
    <property type="nucleotide sequence ID" value="NZ_JBHSIU010000108.1"/>
</dbReference>